<evidence type="ECO:0000313" key="5">
    <source>
        <dbReference type="EMBL" id="MBE5035022.1"/>
    </source>
</evidence>
<feature type="domain" description="NodB homology" evidence="4">
    <location>
        <begin position="266"/>
        <end position="444"/>
    </location>
</feature>
<dbReference type="SUPFAM" id="SSF88713">
    <property type="entry name" value="Glycoside hydrolase/deacetylase"/>
    <property type="match status" value="1"/>
</dbReference>
<dbReference type="PROSITE" id="PS51677">
    <property type="entry name" value="NODB"/>
    <property type="match status" value="1"/>
</dbReference>
<dbReference type="InterPro" id="IPR050248">
    <property type="entry name" value="Polysacc_deacetylase_ArnD"/>
</dbReference>
<feature type="transmembrane region" description="Helical" evidence="3">
    <location>
        <begin position="21"/>
        <end position="42"/>
    </location>
</feature>
<dbReference type="InterPro" id="IPR011330">
    <property type="entry name" value="Glyco_hydro/deAcase_b/a-brl"/>
</dbReference>
<keyword evidence="6" id="KW-1185">Reference proteome</keyword>
<gene>
    <name evidence="5" type="ORF">INF20_01855</name>
</gene>
<evidence type="ECO:0000256" key="2">
    <source>
        <dbReference type="ARBA" id="ARBA00022801"/>
    </source>
</evidence>
<name>A0ABR9QW89_9FIRM</name>
<organism evidence="5 6">
    <name type="scientific">Gallibacter intestinalis</name>
    <dbReference type="NCBI Taxonomy" id="2779356"/>
    <lineage>
        <taxon>Bacteria</taxon>
        <taxon>Bacillati</taxon>
        <taxon>Bacillota</taxon>
        <taxon>Clostridia</taxon>
        <taxon>Eubacteriales</taxon>
        <taxon>Eubacteriaceae</taxon>
        <taxon>Gallibacter</taxon>
    </lineage>
</organism>
<evidence type="ECO:0000313" key="6">
    <source>
        <dbReference type="Proteomes" id="UP001516588"/>
    </source>
</evidence>
<accession>A0ABR9QW89</accession>
<dbReference type="PANTHER" id="PTHR10587">
    <property type="entry name" value="GLYCOSYL TRANSFERASE-RELATED"/>
    <property type="match status" value="1"/>
</dbReference>
<keyword evidence="1" id="KW-0479">Metal-binding</keyword>
<keyword evidence="2" id="KW-0378">Hydrolase</keyword>
<reference evidence="5 6" key="1">
    <citation type="submission" date="2020-10" db="EMBL/GenBank/DDBJ databases">
        <title>ChiBAC.</title>
        <authorList>
            <person name="Zenner C."/>
            <person name="Hitch T.C.A."/>
            <person name="Clavel T."/>
        </authorList>
    </citation>
    <scope>NUCLEOTIDE SEQUENCE [LARGE SCALE GENOMIC DNA]</scope>
    <source>
        <strain evidence="5 6">DSM 108706</strain>
    </source>
</reference>
<dbReference type="RefSeq" id="WP_226384692.1">
    <property type="nucleotide sequence ID" value="NZ_JADCKA010000002.1"/>
</dbReference>
<dbReference type="InterPro" id="IPR002509">
    <property type="entry name" value="NODB_dom"/>
</dbReference>
<dbReference type="Pfam" id="PF01522">
    <property type="entry name" value="Polysacc_deac_1"/>
    <property type="match status" value="1"/>
</dbReference>
<comment type="caution">
    <text evidence="5">The sequence shown here is derived from an EMBL/GenBank/DDBJ whole genome shotgun (WGS) entry which is preliminary data.</text>
</comment>
<evidence type="ECO:0000259" key="4">
    <source>
        <dbReference type="PROSITE" id="PS51677"/>
    </source>
</evidence>
<dbReference type="Gene3D" id="3.20.20.370">
    <property type="entry name" value="Glycoside hydrolase/deacetylase"/>
    <property type="match status" value="1"/>
</dbReference>
<sequence>MRSDTARRRPTKKRRKKKSGFGCFIFVVVLIVILAAGGFAAYKYLTANNYDNESGFERFADRYFSANVESDDIGDVQTEYNYGEYASSAIQYPEIGLENVDARISQLIQDEQQSFRSKYGNSGDGKVAQLICCDTYKGDQGTGSVVVKTAVQEADDKGDLQQVSNTVKTFTFNTENGAEVFSLMAFEPGYRDQLADFFKSKGFDKAAAADVDYDRFALNGKDAIFYFDAGQVEDMDSLTEIKVKNGDVENVFRDEIDSRGLDPSKPMVAITFDDGPKKGTTNRILDALEKNGAVATFFELGENVENCSDSEEYLKRMEELNCEIGSHSYNHPNLFQISDAAIKEQNDKTDEAIESRLGKKPTVYRPPYGNGNEKTTEIFGKPGILWSVDTLDWKSRNAASVVEQIKGSGNLDGKVILMHSIYDSSAEATEQILPWLQSQGYQTVTVSELLMYKYNEDPSATKFYGYNYFYLD</sequence>
<keyword evidence="3" id="KW-1133">Transmembrane helix</keyword>
<dbReference type="EMBL" id="JADCKA010000002">
    <property type="protein sequence ID" value="MBE5035022.1"/>
    <property type="molecule type" value="Genomic_DNA"/>
</dbReference>
<dbReference type="PANTHER" id="PTHR10587:SF133">
    <property type="entry name" value="CHITIN DEACETYLASE 1-RELATED"/>
    <property type="match status" value="1"/>
</dbReference>
<keyword evidence="3" id="KW-0812">Transmembrane</keyword>
<proteinExistence type="predicted"/>
<keyword evidence="3" id="KW-0472">Membrane</keyword>
<protein>
    <submittedName>
        <fullName evidence="5">Polysaccharide deacetylase family protein</fullName>
    </submittedName>
</protein>
<dbReference type="Proteomes" id="UP001516588">
    <property type="component" value="Unassembled WGS sequence"/>
</dbReference>
<dbReference type="CDD" id="cd10954">
    <property type="entry name" value="CE4_CtAXE_like"/>
    <property type="match status" value="1"/>
</dbReference>
<evidence type="ECO:0000256" key="3">
    <source>
        <dbReference type="SAM" id="Phobius"/>
    </source>
</evidence>
<evidence type="ECO:0000256" key="1">
    <source>
        <dbReference type="ARBA" id="ARBA00022723"/>
    </source>
</evidence>